<organism evidence="2 3">
    <name type="scientific">Pseudomonas entomophila</name>
    <dbReference type="NCBI Taxonomy" id="312306"/>
    <lineage>
        <taxon>Bacteria</taxon>
        <taxon>Pseudomonadati</taxon>
        <taxon>Pseudomonadota</taxon>
        <taxon>Gammaproteobacteria</taxon>
        <taxon>Pseudomonadales</taxon>
        <taxon>Pseudomonadaceae</taxon>
        <taxon>Pseudomonas</taxon>
    </lineage>
</organism>
<accession>A0ABY9QUK0</accession>
<dbReference type="Proteomes" id="UP001183127">
    <property type="component" value="Chromosome"/>
</dbReference>
<dbReference type="SUPFAM" id="SSF58100">
    <property type="entry name" value="Bacterial hemolysins"/>
    <property type="match status" value="1"/>
</dbReference>
<gene>
    <name evidence="2" type="ORF">RAH46_07735</name>
</gene>
<dbReference type="EMBL" id="CP132921">
    <property type="protein sequence ID" value="WMW07218.1"/>
    <property type="molecule type" value="Genomic_DNA"/>
</dbReference>
<dbReference type="Gene3D" id="1.20.1170.10">
    <property type="match status" value="1"/>
</dbReference>
<feature type="coiled-coil region" evidence="1">
    <location>
        <begin position="220"/>
        <end position="247"/>
    </location>
</feature>
<evidence type="ECO:0000313" key="3">
    <source>
        <dbReference type="Proteomes" id="UP001183127"/>
    </source>
</evidence>
<dbReference type="GeneID" id="32807370"/>
<keyword evidence="1" id="KW-0175">Coiled coil</keyword>
<reference evidence="2 3" key="1">
    <citation type="submission" date="2023-08" db="EMBL/GenBank/DDBJ databases">
        <title>Complete Genome Sequence of Pseudomonas entomophila TVIN A01.</title>
        <authorList>
            <person name="Shelke T."/>
            <person name="Mahar N.S."/>
            <person name="Gupta I."/>
            <person name="Gupta V."/>
        </authorList>
    </citation>
    <scope>NUCLEOTIDE SEQUENCE [LARGE SCALE GENOMIC DNA]</scope>
    <source>
        <strain evidence="2 3">TVIN-A01</strain>
    </source>
</reference>
<keyword evidence="3" id="KW-1185">Reference proteome</keyword>
<sequence length="387" mass="43562">MRYQDVSFEELAEAAADQPLAMVQAMAERDGENEGGLTLSREHIITINKYVNYVYALPRTQDNLERWLGYQDIDEPELKPASMEALFGDLRGHAGKWTPLSDKSKQLSSELASTANKFKVTGKEIVDECERLRDKGLGGIPWEEMELAQPIPLSENDQEAVTLLVEYMKILNADARTYADCVDRVVEECAVFRDEIELKLLPAVADKDVALERKKGDGEVERLRGRLKDLDAEIAERKAEYDQYLKLVLGSLAGGALGAIIGGSIYGSKAETARKERKKREVERRDVAEQLRVRLNLEGRLTELVQFVDDLDARLRDVAASAKHLHSMWGYVDGYTSGAVEQLELIKDGQKLAIFVIMFKKFLGQWNGVERLSLHLTRVFDDAISAR</sequence>
<protein>
    <submittedName>
        <fullName evidence="2">Alpha-xenorhabdolysin family binary toxin subunit A</fullName>
    </submittedName>
</protein>
<proteinExistence type="predicted"/>
<dbReference type="NCBIfam" id="NF033928">
    <property type="entry name" value="alph_xenorhab_A"/>
    <property type="match status" value="1"/>
</dbReference>
<evidence type="ECO:0000256" key="1">
    <source>
        <dbReference type="SAM" id="Coils"/>
    </source>
</evidence>
<dbReference type="RefSeq" id="WP_011535426.1">
    <property type="nucleotide sequence ID" value="NZ_CP132921.1"/>
</dbReference>
<evidence type="ECO:0000313" key="2">
    <source>
        <dbReference type="EMBL" id="WMW07218.1"/>
    </source>
</evidence>
<dbReference type="CDD" id="cd22657">
    <property type="entry name" value="ClyA_XaxA-like"/>
    <property type="match status" value="1"/>
</dbReference>
<name>A0ABY9QUK0_9PSED</name>